<protein>
    <submittedName>
        <fullName evidence="1">Uncharacterized protein</fullName>
    </submittedName>
</protein>
<dbReference type="EMBL" id="CAUEEQ010068992">
    <property type="protein sequence ID" value="CAJ0965671.1"/>
    <property type="molecule type" value="Genomic_DNA"/>
</dbReference>
<sequence>MEVSDGSYASHGTLKDFEILEVATSMGRSPSRGHYEDLDKEAYILVILCTSSVDREARTSVQCEVSASYFAIMVGNVASLHSRENEQDDFSNVIHQACVSSDQ</sequence>
<keyword evidence="2" id="KW-1185">Reference proteome</keyword>
<dbReference type="Proteomes" id="UP001176940">
    <property type="component" value="Unassembled WGS sequence"/>
</dbReference>
<comment type="caution">
    <text evidence="1">The sequence shown here is derived from an EMBL/GenBank/DDBJ whole genome shotgun (WGS) entry which is preliminary data.</text>
</comment>
<organism evidence="1 2">
    <name type="scientific">Ranitomeya imitator</name>
    <name type="common">mimic poison frog</name>
    <dbReference type="NCBI Taxonomy" id="111125"/>
    <lineage>
        <taxon>Eukaryota</taxon>
        <taxon>Metazoa</taxon>
        <taxon>Chordata</taxon>
        <taxon>Craniata</taxon>
        <taxon>Vertebrata</taxon>
        <taxon>Euteleostomi</taxon>
        <taxon>Amphibia</taxon>
        <taxon>Batrachia</taxon>
        <taxon>Anura</taxon>
        <taxon>Neobatrachia</taxon>
        <taxon>Hyloidea</taxon>
        <taxon>Dendrobatidae</taxon>
        <taxon>Dendrobatinae</taxon>
        <taxon>Ranitomeya</taxon>
    </lineage>
</organism>
<gene>
    <name evidence="1" type="ORF">RIMI_LOCUS20520985</name>
</gene>
<name>A0ABN9MFV5_9NEOB</name>
<proteinExistence type="predicted"/>
<reference evidence="1" key="1">
    <citation type="submission" date="2023-07" db="EMBL/GenBank/DDBJ databases">
        <authorList>
            <person name="Stuckert A."/>
        </authorList>
    </citation>
    <scope>NUCLEOTIDE SEQUENCE</scope>
</reference>
<evidence type="ECO:0000313" key="2">
    <source>
        <dbReference type="Proteomes" id="UP001176940"/>
    </source>
</evidence>
<evidence type="ECO:0000313" key="1">
    <source>
        <dbReference type="EMBL" id="CAJ0965671.1"/>
    </source>
</evidence>
<accession>A0ABN9MFV5</accession>